<evidence type="ECO:0000256" key="11">
    <source>
        <dbReference type="SAM" id="Phobius"/>
    </source>
</evidence>
<name>A0A6L6JHT5_9RHOB</name>
<evidence type="ECO:0000256" key="9">
    <source>
        <dbReference type="ARBA" id="ARBA00023012"/>
    </source>
</evidence>
<keyword evidence="15" id="KW-1185">Reference proteome</keyword>
<dbReference type="SMART" id="SM00304">
    <property type="entry name" value="HAMP"/>
    <property type="match status" value="1"/>
</dbReference>
<dbReference type="AlphaFoldDB" id="A0A6L6JHT5"/>
<dbReference type="InterPro" id="IPR004358">
    <property type="entry name" value="Sig_transdc_His_kin-like_C"/>
</dbReference>
<evidence type="ECO:0000256" key="6">
    <source>
        <dbReference type="ARBA" id="ARBA00022692"/>
    </source>
</evidence>
<evidence type="ECO:0000256" key="3">
    <source>
        <dbReference type="ARBA" id="ARBA00012438"/>
    </source>
</evidence>
<dbReference type="PROSITE" id="PS50109">
    <property type="entry name" value="HIS_KIN"/>
    <property type="match status" value="1"/>
</dbReference>
<keyword evidence="8 11" id="KW-1133">Transmembrane helix</keyword>
<keyword evidence="7" id="KW-0418">Kinase</keyword>
<keyword evidence="9" id="KW-0902">Two-component regulatory system</keyword>
<dbReference type="SMART" id="SM00388">
    <property type="entry name" value="HisKA"/>
    <property type="match status" value="1"/>
</dbReference>
<dbReference type="Pfam" id="PF02518">
    <property type="entry name" value="HATPase_c"/>
    <property type="match status" value="1"/>
</dbReference>
<evidence type="ECO:0000259" key="13">
    <source>
        <dbReference type="PROSITE" id="PS50885"/>
    </source>
</evidence>
<dbReference type="CDD" id="cd06225">
    <property type="entry name" value="HAMP"/>
    <property type="match status" value="1"/>
</dbReference>
<proteinExistence type="predicted"/>
<protein>
    <recommendedName>
        <fullName evidence="3">histidine kinase</fullName>
        <ecNumber evidence="3">2.7.13.3</ecNumber>
    </recommendedName>
</protein>
<dbReference type="OrthoDB" id="913606at2"/>
<gene>
    <name evidence="14" type="ORF">GL286_20655</name>
</gene>
<dbReference type="InterPro" id="IPR050428">
    <property type="entry name" value="TCS_sensor_his_kinase"/>
</dbReference>
<dbReference type="GO" id="GO:0000155">
    <property type="term" value="F:phosphorelay sensor kinase activity"/>
    <property type="evidence" value="ECO:0007669"/>
    <property type="project" value="InterPro"/>
</dbReference>
<dbReference type="Gene3D" id="1.10.287.130">
    <property type="match status" value="1"/>
</dbReference>
<dbReference type="Pfam" id="PF00512">
    <property type="entry name" value="HisKA"/>
    <property type="match status" value="1"/>
</dbReference>
<dbReference type="Gene3D" id="6.10.340.10">
    <property type="match status" value="1"/>
</dbReference>
<keyword evidence="6 11" id="KW-0812">Transmembrane</keyword>
<evidence type="ECO:0000259" key="12">
    <source>
        <dbReference type="PROSITE" id="PS50109"/>
    </source>
</evidence>
<sequence length="415" mass="45212">MRQMVLRFFWYIWGAIIGTSLLLLVLTVRLDLPPPGHVPIETVRQLVQATANIGSNSTDIATTIAESPALNGHVIVANGAACDGPGLVLHLTDTRCILTRPPLAQLGGLERFLPILTPLTIGILVSLICALLLARRFVRPIRRIGAGLTALSQGDLDRRIGQDLHRSEPEIADVGRAFDTAAEKLQELTESRSRLFHDISHEIRSPLARLQAQTALLRRNPARLPAMLDRMDGDIGRIDQLVDEVLTLARMERGTAQTTQRVEIDLLDILDPIIRDAEFEGQARGIRLEYSGPHNLPMAADPELLHRAIENIIRNALRYAPEGATVELRLVTHRSSAELTISDRGPGVAPDQITSIFHAFVRDESRDGIGLGLAIAANVIRLHGGTITARNRDGGGLTVTCVLPLSHGGFDEGIV</sequence>
<dbReference type="InterPro" id="IPR003660">
    <property type="entry name" value="HAMP_dom"/>
</dbReference>
<comment type="subcellular location">
    <subcellularLocation>
        <location evidence="2">Membrane</location>
        <topology evidence="2">Multi-pass membrane protein</topology>
    </subcellularLocation>
</comment>
<dbReference type="SUPFAM" id="SSF55874">
    <property type="entry name" value="ATPase domain of HSP90 chaperone/DNA topoisomerase II/histidine kinase"/>
    <property type="match status" value="1"/>
</dbReference>
<dbReference type="EC" id="2.7.13.3" evidence="3"/>
<dbReference type="PRINTS" id="PR00344">
    <property type="entry name" value="BCTRLSENSOR"/>
</dbReference>
<dbReference type="SMART" id="SM00387">
    <property type="entry name" value="HATPase_c"/>
    <property type="match status" value="1"/>
</dbReference>
<dbReference type="GO" id="GO:0005886">
    <property type="term" value="C:plasma membrane"/>
    <property type="evidence" value="ECO:0007669"/>
    <property type="project" value="TreeGrafter"/>
</dbReference>
<dbReference type="InterPro" id="IPR036097">
    <property type="entry name" value="HisK_dim/P_sf"/>
</dbReference>
<evidence type="ECO:0000256" key="10">
    <source>
        <dbReference type="ARBA" id="ARBA00023136"/>
    </source>
</evidence>
<accession>A0A6L6JHT5</accession>
<dbReference type="RefSeq" id="WP_155097467.1">
    <property type="nucleotide sequence ID" value="NZ_WMIE01000028.1"/>
</dbReference>
<evidence type="ECO:0000256" key="8">
    <source>
        <dbReference type="ARBA" id="ARBA00022989"/>
    </source>
</evidence>
<comment type="catalytic activity">
    <reaction evidence="1">
        <text>ATP + protein L-histidine = ADP + protein N-phospho-L-histidine.</text>
        <dbReference type="EC" id="2.7.13.3"/>
    </reaction>
</comment>
<dbReference type="Gene3D" id="3.30.565.10">
    <property type="entry name" value="Histidine kinase-like ATPase, C-terminal domain"/>
    <property type="match status" value="1"/>
</dbReference>
<dbReference type="PANTHER" id="PTHR45436:SF15">
    <property type="entry name" value="SENSOR HISTIDINE KINASE CUSS"/>
    <property type="match status" value="1"/>
</dbReference>
<dbReference type="PROSITE" id="PS50885">
    <property type="entry name" value="HAMP"/>
    <property type="match status" value="1"/>
</dbReference>
<evidence type="ECO:0000256" key="2">
    <source>
        <dbReference type="ARBA" id="ARBA00004141"/>
    </source>
</evidence>
<dbReference type="Pfam" id="PF00672">
    <property type="entry name" value="HAMP"/>
    <property type="match status" value="1"/>
</dbReference>
<keyword evidence="4" id="KW-0597">Phosphoprotein</keyword>
<feature type="domain" description="HAMP" evidence="13">
    <location>
        <begin position="135"/>
        <end position="190"/>
    </location>
</feature>
<feature type="transmembrane region" description="Helical" evidence="11">
    <location>
        <begin position="9"/>
        <end position="28"/>
    </location>
</feature>
<reference evidence="14 15" key="1">
    <citation type="submission" date="2019-11" db="EMBL/GenBank/DDBJ databases">
        <authorList>
            <person name="Dong K."/>
        </authorList>
    </citation>
    <scope>NUCLEOTIDE SEQUENCE [LARGE SCALE GENOMIC DNA]</scope>
    <source>
        <strain evidence="14 15">NBRC 111993</strain>
    </source>
</reference>
<evidence type="ECO:0000313" key="15">
    <source>
        <dbReference type="Proteomes" id="UP000478183"/>
    </source>
</evidence>
<evidence type="ECO:0000256" key="1">
    <source>
        <dbReference type="ARBA" id="ARBA00000085"/>
    </source>
</evidence>
<keyword evidence="5" id="KW-0808">Transferase</keyword>
<evidence type="ECO:0000256" key="4">
    <source>
        <dbReference type="ARBA" id="ARBA00022553"/>
    </source>
</evidence>
<dbReference type="InterPro" id="IPR036890">
    <property type="entry name" value="HATPase_C_sf"/>
</dbReference>
<dbReference type="SUPFAM" id="SSF47384">
    <property type="entry name" value="Homodimeric domain of signal transducing histidine kinase"/>
    <property type="match status" value="1"/>
</dbReference>
<evidence type="ECO:0000256" key="5">
    <source>
        <dbReference type="ARBA" id="ARBA00022679"/>
    </source>
</evidence>
<dbReference type="Proteomes" id="UP000478183">
    <property type="component" value="Unassembled WGS sequence"/>
</dbReference>
<dbReference type="InterPro" id="IPR003661">
    <property type="entry name" value="HisK_dim/P_dom"/>
</dbReference>
<evidence type="ECO:0000256" key="7">
    <source>
        <dbReference type="ARBA" id="ARBA00022777"/>
    </source>
</evidence>
<organism evidence="14 15">
    <name type="scientific">Paracoccus aestuariivivens</name>
    <dbReference type="NCBI Taxonomy" id="1820333"/>
    <lineage>
        <taxon>Bacteria</taxon>
        <taxon>Pseudomonadati</taxon>
        <taxon>Pseudomonadota</taxon>
        <taxon>Alphaproteobacteria</taxon>
        <taxon>Rhodobacterales</taxon>
        <taxon>Paracoccaceae</taxon>
        <taxon>Paracoccus</taxon>
    </lineage>
</organism>
<evidence type="ECO:0000313" key="14">
    <source>
        <dbReference type="EMBL" id="MTH80117.1"/>
    </source>
</evidence>
<dbReference type="CDD" id="cd00082">
    <property type="entry name" value="HisKA"/>
    <property type="match status" value="1"/>
</dbReference>
<dbReference type="SUPFAM" id="SSF158472">
    <property type="entry name" value="HAMP domain-like"/>
    <property type="match status" value="1"/>
</dbReference>
<dbReference type="InterPro" id="IPR003594">
    <property type="entry name" value="HATPase_dom"/>
</dbReference>
<dbReference type="EMBL" id="WMIE01000028">
    <property type="protein sequence ID" value="MTH80117.1"/>
    <property type="molecule type" value="Genomic_DNA"/>
</dbReference>
<feature type="domain" description="Histidine kinase" evidence="12">
    <location>
        <begin position="198"/>
        <end position="407"/>
    </location>
</feature>
<keyword evidence="10 11" id="KW-0472">Membrane</keyword>
<feature type="transmembrane region" description="Helical" evidence="11">
    <location>
        <begin position="112"/>
        <end position="134"/>
    </location>
</feature>
<dbReference type="PANTHER" id="PTHR45436">
    <property type="entry name" value="SENSOR HISTIDINE KINASE YKOH"/>
    <property type="match status" value="1"/>
</dbReference>
<comment type="caution">
    <text evidence="14">The sequence shown here is derived from an EMBL/GenBank/DDBJ whole genome shotgun (WGS) entry which is preliminary data.</text>
</comment>
<dbReference type="InterPro" id="IPR005467">
    <property type="entry name" value="His_kinase_dom"/>
</dbReference>